<proteinExistence type="predicted"/>
<dbReference type="STRING" id="301148.B4135_2223"/>
<protein>
    <submittedName>
        <fullName evidence="1">Uncharacterized protein</fullName>
    </submittedName>
</protein>
<dbReference type="Proteomes" id="UP000075683">
    <property type="component" value="Unassembled WGS sequence"/>
</dbReference>
<organism evidence="1 2">
    <name type="scientific">Caldibacillus debilis</name>
    <dbReference type="NCBI Taxonomy" id="301148"/>
    <lineage>
        <taxon>Bacteria</taxon>
        <taxon>Bacillati</taxon>
        <taxon>Bacillota</taxon>
        <taxon>Bacilli</taxon>
        <taxon>Bacillales</taxon>
        <taxon>Bacillaceae</taxon>
        <taxon>Caldibacillus</taxon>
    </lineage>
</organism>
<comment type="caution">
    <text evidence="1">The sequence shown here is derived from an EMBL/GenBank/DDBJ whole genome shotgun (WGS) entry which is preliminary data.</text>
</comment>
<gene>
    <name evidence="1" type="ORF">B4135_2223</name>
</gene>
<evidence type="ECO:0000313" key="1">
    <source>
        <dbReference type="EMBL" id="KYD18720.1"/>
    </source>
</evidence>
<accession>A0A150M2A7</accession>
<dbReference type="AlphaFoldDB" id="A0A150M2A7"/>
<evidence type="ECO:0000313" key="2">
    <source>
        <dbReference type="Proteomes" id="UP000075683"/>
    </source>
</evidence>
<name>A0A150M2A7_9BACI</name>
<dbReference type="EMBL" id="LQYT01000048">
    <property type="protein sequence ID" value="KYD18720.1"/>
    <property type="molecule type" value="Genomic_DNA"/>
</dbReference>
<sequence length="102" mass="11895">MLDIFIRMLNDPVEMMNDRPGKPEQMLNVLPQILNKRDFLSDDSPKSWAFFFEFGTVRYENKPKCRTFRSEKQECGTNFPRVEQSAVKIGHFNIMPYGNGTG</sequence>
<reference evidence="1 2" key="1">
    <citation type="submission" date="2016-01" db="EMBL/GenBank/DDBJ databases">
        <title>Draft Genome Sequences of Seven Thermophilic Sporeformers Isolated from Foods.</title>
        <authorList>
            <person name="Berendsen E.M."/>
            <person name="Wells-Bennik M.H."/>
            <person name="Krawcyk A.O."/>
            <person name="De Jong A."/>
            <person name="Holsappel S."/>
            <person name="Eijlander R.T."/>
            <person name="Kuipers O.P."/>
        </authorList>
    </citation>
    <scope>NUCLEOTIDE SEQUENCE [LARGE SCALE GENOMIC DNA]</scope>
    <source>
        <strain evidence="1 2">B4135</strain>
    </source>
</reference>